<name>A0A8D9PDT9_9CAUD</name>
<proteinExistence type="predicted"/>
<dbReference type="EMBL" id="BK014724">
    <property type="protein sequence ID" value="DAD55430.1"/>
    <property type="molecule type" value="Genomic_DNA"/>
</dbReference>
<organism evidence="1">
    <name type="scientific">Siphoviridae sp. ctoNj20</name>
    <dbReference type="NCBI Taxonomy" id="2826085"/>
    <lineage>
        <taxon>Viruses</taxon>
        <taxon>Duplodnaviria</taxon>
        <taxon>Heunggongvirae</taxon>
        <taxon>Uroviricota</taxon>
        <taxon>Caudoviricetes</taxon>
    </lineage>
</organism>
<sequence length="72" mass="8291">MANSILGNQRKLPQGNNSMLTPEMLQQFNQFKNTFRGNPKQQVMNMVRQGLRSNQQLQQAMNMAQQLQGLLK</sequence>
<reference evidence="1" key="1">
    <citation type="journal article" date="2021" name="Proc. Natl. Acad. Sci. U.S.A.">
        <title>A Catalog of Tens of Thousands of Viruses from Human Metagenomes Reveals Hidden Associations with Chronic Diseases.</title>
        <authorList>
            <person name="Tisza M.J."/>
            <person name="Buck C.B."/>
        </authorList>
    </citation>
    <scope>NUCLEOTIDE SEQUENCE</scope>
    <source>
        <strain evidence="1">CtoNj20</strain>
    </source>
</reference>
<accession>A0A8D9PDT9</accession>
<evidence type="ECO:0000313" key="1">
    <source>
        <dbReference type="EMBL" id="DAD55430.1"/>
    </source>
</evidence>
<protein>
    <submittedName>
        <fullName evidence="1">Uncharacterized protein</fullName>
    </submittedName>
</protein>